<accession>A0A0R0CW53</accession>
<dbReference type="PANTHER" id="PTHR42686">
    <property type="entry name" value="GH17980P-RELATED"/>
    <property type="match status" value="1"/>
</dbReference>
<dbReference type="InterPro" id="IPR019546">
    <property type="entry name" value="TAT_signal_bac_arc"/>
</dbReference>
<dbReference type="PROSITE" id="PS51318">
    <property type="entry name" value="TAT"/>
    <property type="match status" value="1"/>
</dbReference>
<feature type="chain" id="PRO_5006394678" evidence="3">
    <location>
        <begin position="26"/>
        <end position="382"/>
    </location>
</feature>
<reference evidence="5 6" key="1">
    <citation type="submission" date="2015-05" db="EMBL/GenBank/DDBJ databases">
        <title>Genome sequencing and analysis of members of genus Stenotrophomonas.</title>
        <authorList>
            <person name="Patil P.P."/>
            <person name="Midha S."/>
            <person name="Patil P.B."/>
        </authorList>
    </citation>
    <scope>NUCLEOTIDE SEQUENCE [LARGE SCALE GENOMIC DNA]</scope>
    <source>
        <strain evidence="5 6">DSM 21508</strain>
    </source>
</reference>
<proteinExistence type="predicted"/>
<dbReference type="Pfam" id="PF00248">
    <property type="entry name" value="Aldo_ket_red"/>
    <property type="match status" value="1"/>
</dbReference>
<feature type="region of interest" description="Disordered" evidence="2">
    <location>
        <begin position="25"/>
        <end position="72"/>
    </location>
</feature>
<dbReference type="InterPro" id="IPR023210">
    <property type="entry name" value="NADP_OxRdtase_dom"/>
</dbReference>
<comment type="caution">
    <text evidence="5">The sequence shown here is derived from an EMBL/GenBank/DDBJ whole genome shotgun (WGS) entry which is preliminary data.</text>
</comment>
<keyword evidence="1 3" id="KW-0732">Signal</keyword>
<evidence type="ECO:0000256" key="2">
    <source>
        <dbReference type="SAM" id="MobiDB-lite"/>
    </source>
</evidence>
<evidence type="ECO:0000259" key="4">
    <source>
        <dbReference type="Pfam" id="PF00248"/>
    </source>
</evidence>
<feature type="signal peptide" evidence="3">
    <location>
        <begin position="1"/>
        <end position="25"/>
    </location>
</feature>
<dbReference type="InterPro" id="IPR036812">
    <property type="entry name" value="NAD(P)_OxRdtase_dom_sf"/>
</dbReference>
<evidence type="ECO:0000256" key="3">
    <source>
        <dbReference type="SAM" id="SignalP"/>
    </source>
</evidence>
<feature type="domain" description="NADP-dependent oxidoreductase" evidence="4">
    <location>
        <begin position="62"/>
        <end position="371"/>
    </location>
</feature>
<name>A0A0R0CW53_9GAMM</name>
<gene>
    <name evidence="5" type="ORF">ABB28_10550</name>
</gene>
<dbReference type="InterPro" id="IPR020471">
    <property type="entry name" value="AKR"/>
</dbReference>
<dbReference type="RefSeq" id="WP_057508587.1">
    <property type="nucleotide sequence ID" value="NZ_LDJK01000044.1"/>
</dbReference>
<dbReference type="Proteomes" id="UP000051386">
    <property type="component" value="Unassembled WGS sequence"/>
</dbReference>
<dbReference type="SUPFAM" id="SSF51430">
    <property type="entry name" value="NAD(P)-linked oxidoreductase"/>
    <property type="match status" value="1"/>
</dbReference>
<dbReference type="InterPro" id="IPR006311">
    <property type="entry name" value="TAT_signal"/>
</dbReference>
<sequence>MNSRRQFLSLAAASAAMMAASPLFAQSPAPGSVLPTRGTPRTGKKPATQTPPKGSRYRPPTRLGLGGAPLGGSLGPTTREAADATMAAAWAAGVRLFDTSPWYGLGLSERRMGHELHTHPADAYTLSTKVGRLLTGTAGPLQKTNWHDPAPFRYRYDYSADGARRSVEDSLNRLGVSQLDIVYIHDLSPENEKDLGMPWEQRFAEALRGAMPELTRMREEGLIKGWGFGVNRPQPALRAVAEADPDIMLLACQYSLLDHETALHDTFPKLAEKGVSVMVGSPLLAGYLTGRERYLYGSPIPEWAPAKRAKIAEVCQRHGIDIRTAALQFADAPDVVSSIIPGARTPEQVRANVESMAIAIPADFWAELKQLKLIAADAPVPA</sequence>
<dbReference type="GO" id="GO:0005829">
    <property type="term" value="C:cytosol"/>
    <property type="evidence" value="ECO:0007669"/>
    <property type="project" value="TreeGrafter"/>
</dbReference>
<evidence type="ECO:0000313" key="5">
    <source>
        <dbReference type="EMBL" id="KRG73472.1"/>
    </source>
</evidence>
<dbReference type="AlphaFoldDB" id="A0A0R0CW53"/>
<keyword evidence="6" id="KW-1185">Reference proteome</keyword>
<dbReference type="Gene3D" id="3.20.20.100">
    <property type="entry name" value="NADP-dependent oxidoreductase domain"/>
    <property type="match status" value="1"/>
</dbReference>
<dbReference type="CDD" id="cd19152">
    <property type="entry name" value="AKR_AKR15A"/>
    <property type="match status" value="1"/>
</dbReference>
<evidence type="ECO:0000313" key="6">
    <source>
        <dbReference type="Proteomes" id="UP000051386"/>
    </source>
</evidence>
<protein>
    <submittedName>
        <fullName evidence="5">L-fucose dehydrogenase</fullName>
    </submittedName>
</protein>
<dbReference type="NCBIfam" id="TIGR01409">
    <property type="entry name" value="TAT_signal_seq"/>
    <property type="match status" value="1"/>
</dbReference>
<evidence type="ECO:0000256" key="1">
    <source>
        <dbReference type="ARBA" id="ARBA00022729"/>
    </source>
</evidence>
<dbReference type="EMBL" id="LDJK01000044">
    <property type="protein sequence ID" value="KRG73472.1"/>
    <property type="molecule type" value="Genomic_DNA"/>
</dbReference>
<dbReference type="PATRIC" id="fig|517011.3.peg.1821"/>
<dbReference type="PANTHER" id="PTHR42686:SF1">
    <property type="entry name" value="GH17980P-RELATED"/>
    <property type="match status" value="1"/>
</dbReference>
<organism evidence="5 6">
    <name type="scientific">Stenotrophomonas chelatiphaga</name>
    <dbReference type="NCBI Taxonomy" id="517011"/>
    <lineage>
        <taxon>Bacteria</taxon>
        <taxon>Pseudomonadati</taxon>
        <taxon>Pseudomonadota</taxon>
        <taxon>Gammaproteobacteria</taxon>
        <taxon>Lysobacterales</taxon>
        <taxon>Lysobacteraceae</taxon>
        <taxon>Stenotrophomonas</taxon>
    </lineage>
</organism>
<dbReference type="GO" id="GO:0016491">
    <property type="term" value="F:oxidoreductase activity"/>
    <property type="evidence" value="ECO:0007669"/>
    <property type="project" value="InterPro"/>
</dbReference>